<dbReference type="AlphaFoldDB" id="A0A6A6Q7A1"/>
<protein>
    <submittedName>
        <fullName evidence="2">Uncharacterized protein</fullName>
    </submittedName>
</protein>
<proteinExistence type="predicted"/>
<sequence>MAYLYGSDFIDQTNGAFDSPAANHQPSPDNQPPRSQHADPVPSMLSPNSIPSSSSSVLLPQRRVTPAVSQRQHHGASQIPNSQHLHRSTSNSAMPTPMQTPALGFRHLPSTPSAQTLDEFQYQNNLAFDNISNGTAFSSPYFIQRDDGVQSVAGAQQYGTMTSSYPVSVASNTFHQPAAPSRLTTPACLGNNQAFQGGSQYQDNLKQPPSAAYSSHQPFTGANATDSQEAEAKSPLQITDSELEHASVEHARVYIAHAGDYQPLEIIDDDWQAVRRVHFKYLCAQLFNSLCQPAETDLTGFKDEERAYAERVDALKPVLREMDTPEKISMAKAHVMLAVDEAIRLHEIGVPPRIPGQKGPKDRKNVPLDKKAKCSDRILRMIECVRQNKHVAMDVLRGMATALAMYPEKHTNTKVKYLRTNATKSVRMQGTGKRAAQGEGEAEDFGRTPTPSVNGRGKSESRQASVSCSSRPRKTFCLFITDCAG</sequence>
<feature type="region of interest" description="Disordered" evidence="1">
    <location>
        <begin position="198"/>
        <end position="235"/>
    </location>
</feature>
<keyword evidence="3" id="KW-1185">Reference proteome</keyword>
<accession>A0A6A6Q7A1</accession>
<feature type="compositionally biased region" description="Polar residues" evidence="1">
    <location>
        <begin position="78"/>
        <end position="99"/>
    </location>
</feature>
<dbReference type="GeneID" id="54473498"/>
<reference evidence="2" key="1">
    <citation type="journal article" date="2020" name="Stud. Mycol.">
        <title>101 Dothideomycetes genomes: a test case for predicting lifestyles and emergence of pathogens.</title>
        <authorList>
            <person name="Haridas S."/>
            <person name="Albert R."/>
            <person name="Binder M."/>
            <person name="Bloem J."/>
            <person name="Labutti K."/>
            <person name="Salamov A."/>
            <person name="Andreopoulos B."/>
            <person name="Baker S."/>
            <person name="Barry K."/>
            <person name="Bills G."/>
            <person name="Bluhm B."/>
            <person name="Cannon C."/>
            <person name="Castanera R."/>
            <person name="Culley D."/>
            <person name="Daum C."/>
            <person name="Ezra D."/>
            <person name="Gonzalez J."/>
            <person name="Henrissat B."/>
            <person name="Kuo A."/>
            <person name="Liang C."/>
            <person name="Lipzen A."/>
            <person name="Lutzoni F."/>
            <person name="Magnuson J."/>
            <person name="Mondo S."/>
            <person name="Nolan M."/>
            <person name="Ohm R."/>
            <person name="Pangilinan J."/>
            <person name="Park H.-J."/>
            <person name="Ramirez L."/>
            <person name="Alfaro M."/>
            <person name="Sun H."/>
            <person name="Tritt A."/>
            <person name="Yoshinaga Y."/>
            <person name="Zwiers L.-H."/>
            <person name="Turgeon B."/>
            <person name="Goodwin S."/>
            <person name="Spatafora J."/>
            <person name="Crous P."/>
            <person name="Grigoriev I."/>
        </authorList>
    </citation>
    <scope>NUCLEOTIDE SEQUENCE</scope>
    <source>
        <strain evidence="2">CBS 113389</strain>
    </source>
</reference>
<evidence type="ECO:0000313" key="2">
    <source>
        <dbReference type="EMBL" id="KAF2488172.1"/>
    </source>
</evidence>
<evidence type="ECO:0000313" key="3">
    <source>
        <dbReference type="Proteomes" id="UP000799767"/>
    </source>
</evidence>
<feature type="compositionally biased region" description="Polar residues" evidence="1">
    <location>
        <begin position="12"/>
        <end position="34"/>
    </location>
</feature>
<name>A0A6A6Q7A1_9PEZI</name>
<feature type="region of interest" description="Disordered" evidence="1">
    <location>
        <begin position="427"/>
        <end position="466"/>
    </location>
</feature>
<feature type="region of interest" description="Disordered" evidence="1">
    <location>
        <begin position="12"/>
        <end position="105"/>
    </location>
</feature>
<dbReference type="EMBL" id="MU001631">
    <property type="protein sequence ID" value="KAF2488172.1"/>
    <property type="molecule type" value="Genomic_DNA"/>
</dbReference>
<dbReference type="Proteomes" id="UP000799767">
    <property type="component" value="Unassembled WGS sequence"/>
</dbReference>
<feature type="compositionally biased region" description="Polar residues" evidence="1">
    <location>
        <begin position="198"/>
        <end position="227"/>
    </location>
</feature>
<dbReference type="RefSeq" id="XP_033594741.1">
    <property type="nucleotide sequence ID" value="XM_033732496.1"/>
</dbReference>
<gene>
    <name evidence="2" type="ORF">BDY17DRAFT_290355</name>
</gene>
<feature type="compositionally biased region" description="Low complexity" evidence="1">
    <location>
        <begin position="42"/>
        <end position="60"/>
    </location>
</feature>
<dbReference type="OrthoDB" id="3650769at2759"/>
<organism evidence="2 3">
    <name type="scientific">Neohortaea acidophila</name>
    <dbReference type="NCBI Taxonomy" id="245834"/>
    <lineage>
        <taxon>Eukaryota</taxon>
        <taxon>Fungi</taxon>
        <taxon>Dikarya</taxon>
        <taxon>Ascomycota</taxon>
        <taxon>Pezizomycotina</taxon>
        <taxon>Dothideomycetes</taxon>
        <taxon>Dothideomycetidae</taxon>
        <taxon>Mycosphaerellales</taxon>
        <taxon>Teratosphaeriaceae</taxon>
        <taxon>Neohortaea</taxon>
    </lineage>
</organism>
<evidence type="ECO:0000256" key="1">
    <source>
        <dbReference type="SAM" id="MobiDB-lite"/>
    </source>
</evidence>